<dbReference type="AlphaFoldDB" id="A0A7X1L0W3"/>
<dbReference type="Proteomes" id="UP000526003">
    <property type="component" value="Unassembled WGS sequence"/>
</dbReference>
<proteinExistence type="predicted"/>
<keyword evidence="3" id="KW-1185">Reference proteome</keyword>
<evidence type="ECO:0000259" key="1">
    <source>
        <dbReference type="Pfam" id="PF07929"/>
    </source>
</evidence>
<evidence type="ECO:0000313" key="2">
    <source>
        <dbReference type="EMBL" id="MBC2693624.1"/>
    </source>
</evidence>
<dbReference type="SUPFAM" id="SSF159941">
    <property type="entry name" value="MM3350-like"/>
    <property type="match status" value="1"/>
</dbReference>
<dbReference type="InterPro" id="IPR024047">
    <property type="entry name" value="MM3350-like_sf"/>
</dbReference>
<organism evidence="2 3">
    <name type="scientific">Pseudomonas kielensis</name>
    <dbReference type="NCBI Taxonomy" id="2762577"/>
    <lineage>
        <taxon>Bacteria</taxon>
        <taxon>Pseudomonadati</taxon>
        <taxon>Pseudomonadota</taxon>
        <taxon>Gammaproteobacteria</taxon>
        <taxon>Pseudomonadales</taxon>
        <taxon>Pseudomonadaceae</taxon>
        <taxon>Pseudomonas</taxon>
    </lineage>
</organism>
<dbReference type="RefSeq" id="WP_057978970.1">
    <property type="nucleotide sequence ID" value="NZ_JACMYG010000076.1"/>
</dbReference>
<accession>A0A7X1L0W3</accession>
<comment type="caution">
    <text evidence="2">The sequence shown here is derived from an EMBL/GenBank/DDBJ whole genome shotgun (WGS) entry which is preliminary data.</text>
</comment>
<gene>
    <name evidence="2" type="ORF">H7995_28030</name>
</gene>
<protein>
    <submittedName>
        <fullName evidence="2">Plasmid pRiA4b ORF-3 family protein</fullName>
    </submittedName>
</protein>
<dbReference type="Pfam" id="PF07929">
    <property type="entry name" value="PRiA4_ORF3"/>
    <property type="match status" value="1"/>
</dbReference>
<dbReference type="InterPro" id="IPR012912">
    <property type="entry name" value="Plasmid_pRiA4b_Orf3-like"/>
</dbReference>
<dbReference type="Gene3D" id="3.10.290.30">
    <property type="entry name" value="MM3350-like"/>
    <property type="match status" value="1"/>
</dbReference>
<name>A0A7X1L0W3_9PSED</name>
<dbReference type="PANTHER" id="PTHR41878">
    <property type="entry name" value="LEXA REPRESSOR-RELATED"/>
    <property type="match status" value="1"/>
</dbReference>
<feature type="domain" description="Plasmid pRiA4b Orf3-like" evidence="1">
    <location>
        <begin position="16"/>
        <end position="180"/>
    </location>
</feature>
<sequence length="192" mass="21836">MAKNVRLLKPEPDLLLLHIELKWIEPAIWRRVAVPENITLSKLHTVIQFAMGWEGGHLHEFEIAGENYGTPDPDGWGPPVNSDARKTLIKALNGKKTFRYLYDFGDGWDHRIKVEKKLPAVACPQVPYCIDGANACPPEDIGGGPGYADFLEVMADPNHPEHEDMMEWHGGTFDPTVFEWERVNQWLKEIKV</sequence>
<dbReference type="PANTHER" id="PTHR41878:SF1">
    <property type="entry name" value="TNPR PROTEIN"/>
    <property type="match status" value="1"/>
</dbReference>
<dbReference type="EMBL" id="JACMYG010000076">
    <property type="protein sequence ID" value="MBC2693624.1"/>
    <property type="molecule type" value="Genomic_DNA"/>
</dbReference>
<evidence type="ECO:0000313" key="3">
    <source>
        <dbReference type="Proteomes" id="UP000526003"/>
    </source>
</evidence>
<reference evidence="2 3" key="1">
    <citation type="submission" date="2020-08" db="EMBL/GenBank/DDBJ databases">
        <title>Pseudomonas sp. nov.</title>
        <authorList>
            <person name="Gieschler S."/>
            <person name="Fiedler G."/>
            <person name="Brinks E."/>
            <person name="Boehnlein C."/>
            <person name="Franz C.M.A.P."/>
            <person name="Kabisch J."/>
        </authorList>
    </citation>
    <scope>NUCLEOTIDE SEQUENCE [LARGE SCALE GENOMIC DNA]</scope>
    <source>
        <strain evidence="2 3">MBT-1</strain>
    </source>
</reference>